<dbReference type="EC" id="3.6.4.12" evidence="9"/>
<dbReference type="InterPro" id="IPR011545">
    <property type="entry name" value="DEAD/DEAH_box_helicase_dom"/>
</dbReference>
<evidence type="ECO:0000256" key="6">
    <source>
        <dbReference type="ARBA" id="ARBA00022840"/>
    </source>
</evidence>
<comment type="catalytic activity">
    <reaction evidence="8 9">
        <text>ATP + H2O = ADP + phosphate + H(+)</text>
        <dbReference type="Rhea" id="RHEA:13065"/>
        <dbReference type="ChEBI" id="CHEBI:15377"/>
        <dbReference type="ChEBI" id="CHEBI:15378"/>
        <dbReference type="ChEBI" id="CHEBI:30616"/>
        <dbReference type="ChEBI" id="CHEBI:43474"/>
        <dbReference type="ChEBI" id="CHEBI:456216"/>
        <dbReference type="EC" id="3.6.4.12"/>
    </reaction>
</comment>
<evidence type="ECO:0000256" key="7">
    <source>
        <dbReference type="ARBA" id="ARBA00023242"/>
    </source>
</evidence>
<reference evidence="13" key="1">
    <citation type="submission" date="2023-03" db="EMBL/GenBank/DDBJ databases">
        <title>Massive genome expansion in bonnet fungi (Mycena s.s.) driven by repeated elements and novel gene families across ecological guilds.</title>
        <authorList>
            <consortium name="Lawrence Berkeley National Laboratory"/>
            <person name="Harder C.B."/>
            <person name="Miyauchi S."/>
            <person name="Viragh M."/>
            <person name="Kuo A."/>
            <person name="Thoen E."/>
            <person name="Andreopoulos B."/>
            <person name="Lu D."/>
            <person name="Skrede I."/>
            <person name="Drula E."/>
            <person name="Henrissat B."/>
            <person name="Morin E."/>
            <person name="Kohler A."/>
            <person name="Barry K."/>
            <person name="LaButti K."/>
            <person name="Morin E."/>
            <person name="Salamov A."/>
            <person name="Lipzen A."/>
            <person name="Mereny Z."/>
            <person name="Hegedus B."/>
            <person name="Baldrian P."/>
            <person name="Stursova M."/>
            <person name="Weitz H."/>
            <person name="Taylor A."/>
            <person name="Grigoriev I.V."/>
            <person name="Nagy L.G."/>
            <person name="Martin F."/>
            <person name="Kauserud H."/>
        </authorList>
    </citation>
    <scope>NUCLEOTIDE SEQUENCE</scope>
    <source>
        <strain evidence="13">CBHHK002</strain>
    </source>
</reference>
<feature type="compositionally biased region" description="Basic residues" evidence="10">
    <location>
        <begin position="1124"/>
        <end position="1135"/>
    </location>
</feature>
<feature type="compositionally biased region" description="Acidic residues" evidence="10">
    <location>
        <begin position="1"/>
        <end position="16"/>
    </location>
</feature>
<dbReference type="PROSITE" id="PS51192">
    <property type="entry name" value="HELICASE_ATP_BIND_1"/>
    <property type="match status" value="1"/>
</dbReference>
<evidence type="ECO:0000256" key="5">
    <source>
        <dbReference type="ARBA" id="ARBA00022806"/>
    </source>
</evidence>
<keyword evidence="5" id="KW-0347">Helicase</keyword>
<dbReference type="Gene3D" id="3.40.50.300">
    <property type="entry name" value="P-loop containing nucleotide triphosphate hydrolases"/>
    <property type="match status" value="2"/>
</dbReference>
<comment type="caution">
    <text evidence="13">The sequence shown here is derived from an EMBL/GenBank/DDBJ whole genome shotgun (WGS) entry which is preliminary data.</text>
</comment>
<accession>A0AAD7EXC0</accession>
<protein>
    <recommendedName>
        <fullName evidence="9">ATP-dependent DNA helicase</fullName>
        <ecNumber evidence="9">3.6.4.12</ecNumber>
    </recommendedName>
</protein>
<evidence type="ECO:0000259" key="11">
    <source>
        <dbReference type="PROSITE" id="PS51192"/>
    </source>
</evidence>
<evidence type="ECO:0000256" key="1">
    <source>
        <dbReference type="ARBA" id="ARBA00004123"/>
    </source>
</evidence>
<comment type="similarity">
    <text evidence="2 9">Belongs to the DEAD box helicase family. DEAH subfamily. FANCM sub-subfamily.</text>
</comment>
<evidence type="ECO:0000259" key="12">
    <source>
        <dbReference type="PROSITE" id="PS51194"/>
    </source>
</evidence>
<dbReference type="PANTHER" id="PTHR14025">
    <property type="entry name" value="FANCONI ANEMIA GROUP M FANCM FAMILY MEMBER"/>
    <property type="match status" value="1"/>
</dbReference>
<evidence type="ECO:0000256" key="10">
    <source>
        <dbReference type="SAM" id="MobiDB-lite"/>
    </source>
</evidence>
<feature type="compositionally biased region" description="Acidic residues" evidence="10">
    <location>
        <begin position="141"/>
        <end position="150"/>
    </location>
</feature>
<keyword evidence="4" id="KW-0378">Hydrolase</keyword>
<feature type="region of interest" description="Disordered" evidence="10">
    <location>
        <begin position="1021"/>
        <end position="1247"/>
    </location>
</feature>
<feature type="compositionally biased region" description="Acidic residues" evidence="10">
    <location>
        <begin position="37"/>
        <end position="50"/>
    </location>
</feature>
<evidence type="ECO:0000313" key="13">
    <source>
        <dbReference type="EMBL" id="KAJ7357120.1"/>
    </source>
</evidence>
<dbReference type="CDD" id="cd12091">
    <property type="entry name" value="FANCM_ID"/>
    <property type="match status" value="1"/>
</dbReference>
<organism evidence="13 14">
    <name type="scientific">Mycena albidolilacea</name>
    <dbReference type="NCBI Taxonomy" id="1033008"/>
    <lineage>
        <taxon>Eukaryota</taxon>
        <taxon>Fungi</taxon>
        <taxon>Dikarya</taxon>
        <taxon>Basidiomycota</taxon>
        <taxon>Agaricomycotina</taxon>
        <taxon>Agaricomycetes</taxon>
        <taxon>Agaricomycetidae</taxon>
        <taxon>Agaricales</taxon>
        <taxon>Marasmiineae</taxon>
        <taxon>Mycenaceae</taxon>
        <taxon>Mycena</taxon>
    </lineage>
</organism>
<evidence type="ECO:0000256" key="2">
    <source>
        <dbReference type="ARBA" id="ARBA00009889"/>
    </source>
</evidence>
<feature type="domain" description="Helicase ATP-binding" evidence="11">
    <location>
        <begin position="195"/>
        <end position="363"/>
    </location>
</feature>
<dbReference type="Proteomes" id="UP001218218">
    <property type="component" value="Unassembled WGS sequence"/>
</dbReference>
<keyword evidence="14" id="KW-1185">Reference proteome</keyword>
<dbReference type="AlphaFoldDB" id="A0AAD7EXC0"/>
<dbReference type="EMBL" id="JARIHO010000008">
    <property type="protein sequence ID" value="KAJ7357120.1"/>
    <property type="molecule type" value="Genomic_DNA"/>
</dbReference>
<feature type="compositionally biased region" description="Polar residues" evidence="10">
    <location>
        <begin position="1175"/>
        <end position="1195"/>
    </location>
</feature>
<dbReference type="Pfam" id="PF00270">
    <property type="entry name" value="DEAD"/>
    <property type="match status" value="1"/>
</dbReference>
<feature type="compositionally biased region" description="Polar residues" evidence="10">
    <location>
        <begin position="100"/>
        <end position="110"/>
    </location>
</feature>
<dbReference type="InterPro" id="IPR001650">
    <property type="entry name" value="Helicase_C-like"/>
</dbReference>
<evidence type="ECO:0000313" key="14">
    <source>
        <dbReference type="Proteomes" id="UP001218218"/>
    </source>
</evidence>
<dbReference type="InterPro" id="IPR039686">
    <property type="entry name" value="FANCM/Mph1-like_ID"/>
</dbReference>
<dbReference type="CDD" id="cd18033">
    <property type="entry name" value="DEXDc_FANCM"/>
    <property type="match status" value="1"/>
</dbReference>
<dbReference type="GO" id="GO:0005524">
    <property type="term" value="F:ATP binding"/>
    <property type="evidence" value="ECO:0007669"/>
    <property type="project" value="UniProtKB-UniRule"/>
</dbReference>
<name>A0AAD7EXC0_9AGAR</name>
<keyword evidence="6" id="KW-0067">ATP-binding</keyword>
<dbReference type="SMART" id="SM00487">
    <property type="entry name" value="DEXDc"/>
    <property type="match status" value="1"/>
</dbReference>
<comment type="subcellular location">
    <subcellularLocation>
        <location evidence="1 9">Nucleus</location>
    </subcellularLocation>
</comment>
<dbReference type="CDD" id="cd18801">
    <property type="entry name" value="SF2_C_FANCM_Hef"/>
    <property type="match status" value="1"/>
</dbReference>
<dbReference type="GO" id="GO:0005634">
    <property type="term" value="C:nucleus"/>
    <property type="evidence" value="ECO:0007669"/>
    <property type="project" value="UniProtKB-SubCell"/>
</dbReference>
<dbReference type="PROSITE" id="PS51194">
    <property type="entry name" value="HELICASE_CTER"/>
    <property type="match status" value="1"/>
</dbReference>
<evidence type="ECO:0000256" key="8">
    <source>
        <dbReference type="ARBA" id="ARBA00047995"/>
    </source>
</evidence>
<dbReference type="GO" id="GO:0043138">
    <property type="term" value="F:3'-5' DNA helicase activity"/>
    <property type="evidence" value="ECO:0007669"/>
    <property type="project" value="InterPro"/>
</dbReference>
<dbReference type="Pfam" id="PF00271">
    <property type="entry name" value="Helicase_C"/>
    <property type="match status" value="1"/>
</dbReference>
<dbReference type="GO" id="GO:0016787">
    <property type="term" value="F:hydrolase activity"/>
    <property type="evidence" value="ECO:0007669"/>
    <property type="project" value="UniProtKB-KW"/>
</dbReference>
<feature type="region of interest" description="Disordered" evidence="10">
    <location>
        <begin position="723"/>
        <end position="758"/>
    </location>
</feature>
<dbReference type="FunFam" id="3.40.50.300:FF:000861">
    <property type="entry name" value="Fanconi anemia, complementation group M"/>
    <property type="match status" value="1"/>
</dbReference>
<keyword evidence="7" id="KW-0539">Nucleus</keyword>
<dbReference type="GO" id="GO:0045003">
    <property type="term" value="P:double-strand break repair via synthesis-dependent strand annealing"/>
    <property type="evidence" value="ECO:0007669"/>
    <property type="project" value="TreeGrafter"/>
</dbReference>
<feature type="compositionally biased region" description="Low complexity" evidence="10">
    <location>
        <begin position="877"/>
        <end position="890"/>
    </location>
</feature>
<feature type="domain" description="Helicase C-terminal" evidence="12">
    <location>
        <begin position="541"/>
        <end position="704"/>
    </location>
</feature>
<feature type="compositionally biased region" description="Basic and acidic residues" evidence="10">
    <location>
        <begin position="1139"/>
        <end position="1150"/>
    </location>
</feature>
<feature type="region of interest" description="Disordered" evidence="10">
    <location>
        <begin position="65"/>
        <end position="150"/>
    </location>
</feature>
<proteinExistence type="inferred from homology"/>
<sequence>MSSDGYFEDDEFDDAAFEQLDAIEAAHSRPPIPQEPSFDEDNFDSFGDIDPDEFEKLDTFIVDSYQGKAQPVAGPSRTGLGTRQTTLDGQVLPPSPTKAPRTQVQRTNSAPRPLNSKTKKWDQTAFAKSGNRKRGSRNARDEEDEEGEPVEFEQFPAPFVSLGPPPPMKLKPDLLEAKHWIYPLNQPKRDYQYNIVKHCLFDNTIVALPTGLGKTFIAGVVMLNFYRWFPEGKVVFVAPTKPLVAQQIEASHKSCGIPGSDAIELTGQNPRAMRARAWKEKRVFYMTPQTLNNDLETENCDAQDIVLLVIDEAHRATGGYAYNQVVRFMMGKNPHFRILALTATPGSDPSAVQNLIDGLHISRIEIRDENSLDLRAYVFHKKVEQHVIAMTDDVNRIKDCMLTLIKSILKPLQNKGILHQNVDPLKLHPYAMQKRMQAIKDQPWAFSPLSKLADLARAMGYLIEGTVGMCNTYMRELQVDKKSDGDEGGKKKTSSKAKKYREDPQFQAVIKELEVQRLRGFPMHPKMDKLNTLVVQHFAQQLADDGRESEETRVMVFVTFREAVGEIVEVLNAQKPMIRASQFIGQGADKQGRKGLAQKEQLELIKKFKAGEFNVLVATSIGEEGLDIGEVDLIVCYDAQKTPIRMLQRLGRTGRKREGIVHVLLAEGREELNMDKAEATYREVQKAIARGDHLELYGDVERLLPNHIRPEPLEKKMDIQEYVREEGRKKRTGSKEGTASKGTKRKRNDDVSRNIPDGASTGFVSVAQLLVKGTNNKRKKVAVARDFDEAGQDDDTDMEIEFGTLGLPRRAASSDVSTSSAPTKGKSKLRRVATEGNKRPKKTLVAPTPSQFKLKGIDDEDDMEIERGTIFHPTNPSPSSRRSHSASSPALDLDIEDDDTSGGLSPKKSPARWHSTGSTTIEIDSDSDSPPDRSHSAHSTSPGKNDMAWLLDEDDDEPDLEIVDSSPEVKRRHSPALSDDSVCVVDEPMSSKAAGKRRAITPIHFGPDESVEIVEPLSPRMRVSQDPDESVELVTDASPSLKPSLSVARRAGARKLDMPPPPLPSRFLVSPSPPEPSFPVRAPGRVARASRLFDEPESPTMEMPPPSQRRRLRRRESSPIQQGRRPKPPKNKASSRLHITYDMEATHSGDEVSEGSSGSEDVESESDRQFVQELPETQISPSYDQSFAYRQSLLTQAPGGGRVPHFGNRPTRKGMFGGGLSESARRRPQVSSSPPRDPDSEDAYEIGSFIVDDSAEISFLSSDS</sequence>
<dbReference type="InterPro" id="IPR044749">
    <property type="entry name" value="FANCM_DEXDc"/>
</dbReference>
<dbReference type="SUPFAM" id="SSF52540">
    <property type="entry name" value="P-loop containing nucleoside triphosphate hydrolases"/>
    <property type="match status" value="1"/>
</dbReference>
<comment type="function">
    <text evidence="9">ATP-dependent DNA helicase involved in DNA damage repair by homologous recombination and in genome maintenance. Capable of unwinding D-loops. Plays a role in limiting crossover recombinants during mitotic DNA double-strand break (DSB) repair. Component of a FANCM-MHF complex which promotes gene conversion at blocked replication forks, probably by reversal of the stalled fork.</text>
</comment>
<feature type="region of interest" description="Disordered" evidence="10">
    <location>
        <begin position="1"/>
        <end position="50"/>
    </location>
</feature>
<dbReference type="PANTHER" id="PTHR14025:SF20">
    <property type="entry name" value="FANCONI ANEMIA GROUP M PROTEIN"/>
    <property type="match status" value="1"/>
</dbReference>
<evidence type="ECO:0000256" key="9">
    <source>
        <dbReference type="RuleBase" id="RU367027"/>
    </source>
</evidence>
<dbReference type="InterPro" id="IPR027417">
    <property type="entry name" value="P-loop_NTPase"/>
</dbReference>
<evidence type="ECO:0000256" key="3">
    <source>
        <dbReference type="ARBA" id="ARBA00022741"/>
    </source>
</evidence>
<dbReference type="SMART" id="SM00490">
    <property type="entry name" value="HELICc"/>
    <property type="match status" value="1"/>
</dbReference>
<dbReference type="GO" id="GO:0009378">
    <property type="term" value="F:four-way junction helicase activity"/>
    <property type="evidence" value="ECO:0007669"/>
    <property type="project" value="TreeGrafter"/>
</dbReference>
<feature type="compositionally biased region" description="Acidic residues" evidence="10">
    <location>
        <begin position="951"/>
        <end position="962"/>
    </location>
</feature>
<dbReference type="GO" id="GO:0036297">
    <property type="term" value="P:interstrand cross-link repair"/>
    <property type="evidence" value="ECO:0007669"/>
    <property type="project" value="TreeGrafter"/>
</dbReference>
<keyword evidence="3" id="KW-0547">Nucleotide-binding</keyword>
<feature type="compositionally biased region" description="Polar residues" evidence="10">
    <location>
        <begin position="79"/>
        <end position="88"/>
    </location>
</feature>
<evidence type="ECO:0000256" key="4">
    <source>
        <dbReference type="ARBA" id="ARBA00022801"/>
    </source>
</evidence>
<comment type="subunit">
    <text evidence="9">Interacts with the MHF histone-fold complex to form the FANCM-MHF complex.</text>
</comment>
<dbReference type="InterPro" id="IPR014001">
    <property type="entry name" value="Helicase_ATP-bd"/>
</dbReference>
<feature type="region of interest" description="Disordered" evidence="10">
    <location>
        <begin position="810"/>
        <end position="978"/>
    </location>
</feature>
<gene>
    <name evidence="13" type="ORF">DFH08DRAFT_851086</name>
</gene>
<dbReference type="GO" id="GO:0000400">
    <property type="term" value="F:four-way junction DNA binding"/>
    <property type="evidence" value="ECO:0007669"/>
    <property type="project" value="TreeGrafter"/>
</dbReference>